<reference evidence="9 10" key="1">
    <citation type="journal article" date="2016" name="PLoS ONE">
        <title>A First Insight into the Genome of the Filter-Feeder Mussel Mytilus galloprovincialis.</title>
        <authorList>
            <person name="Murgarella M."/>
            <person name="Puiu D."/>
            <person name="Novoa B."/>
            <person name="Figueras A."/>
            <person name="Posada D."/>
            <person name="Canchaya C."/>
        </authorList>
    </citation>
    <scope>NUCLEOTIDE SEQUENCE [LARGE SCALE GENOMIC DNA]</scope>
    <source>
        <tissue evidence="9">Muscle</tissue>
    </source>
</reference>
<dbReference type="InterPro" id="IPR000832">
    <property type="entry name" value="GPCR_2_secretin-like"/>
</dbReference>
<evidence type="ECO:0000256" key="5">
    <source>
        <dbReference type="ARBA" id="ARBA00023157"/>
    </source>
</evidence>
<dbReference type="Gene3D" id="1.20.1070.10">
    <property type="entry name" value="Rhodopsin 7-helix transmembrane proteins"/>
    <property type="match status" value="1"/>
</dbReference>
<dbReference type="Gene3D" id="2.60.220.50">
    <property type="match status" value="1"/>
</dbReference>
<dbReference type="PANTHER" id="PTHR12011">
    <property type="entry name" value="ADHESION G-PROTEIN COUPLED RECEPTOR"/>
    <property type="match status" value="1"/>
</dbReference>
<protein>
    <recommendedName>
        <fullName evidence="11">G-protein coupled receptors family 2 profile 2 domain-containing protein</fullName>
    </recommendedName>
</protein>
<comment type="caution">
    <text evidence="9">The sequence shown here is derived from an EMBL/GenBank/DDBJ whole genome shotgun (WGS) entry which is preliminary data.</text>
</comment>
<evidence type="ECO:0000313" key="10">
    <source>
        <dbReference type="Proteomes" id="UP000266721"/>
    </source>
</evidence>
<dbReference type="InterPro" id="IPR057244">
    <property type="entry name" value="GAIN_B"/>
</dbReference>
<dbReference type="AlphaFoldDB" id="A0A3L5TUW6"/>
<dbReference type="GO" id="GO:0007166">
    <property type="term" value="P:cell surface receptor signaling pathway"/>
    <property type="evidence" value="ECO:0007669"/>
    <property type="project" value="InterPro"/>
</dbReference>
<feature type="transmembrane region" description="Helical" evidence="6">
    <location>
        <begin position="113"/>
        <end position="141"/>
    </location>
</feature>
<keyword evidence="5" id="KW-1015">Disulfide bond</keyword>
<evidence type="ECO:0000256" key="6">
    <source>
        <dbReference type="SAM" id="Phobius"/>
    </source>
</evidence>
<keyword evidence="3 6" id="KW-1133">Transmembrane helix</keyword>
<dbReference type="InterPro" id="IPR046338">
    <property type="entry name" value="GAIN_dom_sf"/>
</dbReference>
<organism evidence="9 10">
    <name type="scientific">Mytilus galloprovincialis</name>
    <name type="common">Mediterranean mussel</name>
    <dbReference type="NCBI Taxonomy" id="29158"/>
    <lineage>
        <taxon>Eukaryota</taxon>
        <taxon>Metazoa</taxon>
        <taxon>Spiralia</taxon>
        <taxon>Lophotrochozoa</taxon>
        <taxon>Mollusca</taxon>
        <taxon>Bivalvia</taxon>
        <taxon>Autobranchia</taxon>
        <taxon>Pteriomorphia</taxon>
        <taxon>Mytilida</taxon>
        <taxon>Mytiloidea</taxon>
        <taxon>Mytilidae</taxon>
        <taxon>Mytilinae</taxon>
        <taxon>Mytilus</taxon>
    </lineage>
</organism>
<dbReference type="PANTHER" id="PTHR12011:SF347">
    <property type="entry name" value="FI21270P1-RELATED"/>
    <property type="match status" value="1"/>
</dbReference>
<dbReference type="SMART" id="SM00303">
    <property type="entry name" value="GPS"/>
    <property type="match status" value="1"/>
</dbReference>
<evidence type="ECO:0000313" key="9">
    <source>
        <dbReference type="EMBL" id="OPL33748.1"/>
    </source>
</evidence>
<feature type="domain" description="GAIN-B" evidence="7">
    <location>
        <begin position="1"/>
        <end position="109"/>
    </location>
</feature>
<evidence type="ECO:0000256" key="3">
    <source>
        <dbReference type="ARBA" id="ARBA00022989"/>
    </source>
</evidence>
<feature type="transmembrane region" description="Helical" evidence="6">
    <location>
        <begin position="183"/>
        <end position="210"/>
    </location>
</feature>
<keyword evidence="10" id="KW-1185">Reference proteome</keyword>
<name>A0A3L5TUW6_MYTGA</name>
<dbReference type="Proteomes" id="UP000266721">
    <property type="component" value="Unassembled WGS sequence"/>
</dbReference>
<dbReference type="PROSITE" id="PS50221">
    <property type="entry name" value="GAIN_B"/>
    <property type="match status" value="1"/>
</dbReference>
<evidence type="ECO:0000256" key="2">
    <source>
        <dbReference type="ARBA" id="ARBA00022692"/>
    </source>
</evidence>
<evidence type="ECO:0008006" key="11">
    <source>
        <dbReference type="Google" id="ProtNLM"/>
    </source>
</evidence>
<dbReference type="GO" id="GO:0005886">
    <property type="term" value="C:plasma membrane"/>
    <property type="evidence" value="ECO:0007669"/>
    <property type="project" value="TreeGrafter"/>
</dbReference>
<keyword evidence="4 6" id="KW-0472">Membrane</keyword>
<feature type="transmembrane region" description="Helical" evidence="6">
    <location>
        <begin position="222"/>
        <end position="241"/>
    </location>
</feature>
<sequence length="278" mass="30991">LQFENNCIYSTCRNITPFNGSYGVNSIIADFTIHGTTCSDYSLIIKFEHLLGNYSKPFCGHWDFSAPNTVNGAWSTYGSRVVDAATSHTICEYNHTTNFAILMSPRRTPPSHYFPLSLISAIGCGVSILFLVITILIHFVLWRYVRTDRTKTLMNLCVALIMSYVIFLAGITQTENKVICSAIAVGLHFMFLTDFALMLAEGILIVRMVVIVFPTSSIIHKLITACWIVPAGIVGITAGVTNFKGYGNQQLYILKLKTEHNVNTTQGMEAGMDRRYEM</sequence>
<accession>A0A3L5TUW6</accession>
<dbReference type="Pfam" id="PF00002">
    <property type="entry name" value="7tm_2"/>
    <property type="match status" value="1"/>
</dbReference>
<dbReference type="GO" id="GO:0004930">
    <property type="term" value="F:G protein-coupled receptor activity"/>
    <property type="evidence" value="ECO:0007669"/>
    <property type="project" value="InterPro"/>
</dbReference>
<evidence type="ECO:0000259" key="7">
    <source>
        <dbReference type="PROSITE" id="PS50221"/>
    </source>
</evidence>
<feature type="non-terminal residue" evidence="9">
    <location>
        <position position="278"/>
    </location>
</feature>
<dbReference type="EMBL" id="KV581639">
    <property type="protein sequence ID" value="OPL33748.1"/>
    <property type="molecule type" value="Genomic_DNA"/>
</dbReference>
<gene>
    <name evidence="9" type="ORF">AM593_09008</name>
</gene>
<dbReference type="PROSITE" id="PS50261">
    <property type="entry name" value="G_PROTEIN_RECEP_F2_4"/>
    <property type="match status" value="1"/>
</dbReference>
<evidence type="ECO:0000256" key="1">
    <source>
        <dbReference type="ARBA" id="ARBA00004141"/>
    </source>
</evidence>
<feature type="non-terminal residue" evidence="9">
    <location>
        <position position="1"/>
    </location>
</feature>
<comment type="subcellular location">
    <subcellularLocation>
        <location evidence="1">Membrane</location>
        <topology evidence="1">Multi-pass membrane protein</topology>
    </subcellularLocation>
</comment>
<evidence type="ECO:0000256" key="4">
    <source>
        <dbReference type="ARBA" id="ARBA00023136"/>
    </source>
</evidence>
<evidence type="ECO:0000259" key="8">
    <source>
        <dbReference type="PROSITE" id="PS50261"/>
    </source>
</evidence>
<feature type="domain" description="G-protein coupled receptors family 2 profile 2" evidence="8">
    <location>
        <begin position="116"/>
        <end position="231"/>
    </location>
</feature>
<dbReference type="InterPro" id="IPR000203">
    <property type="entry name" value="GPS"/>
</dbReference>
<proteinExistence type="predicted"/>
<feature type="transmembrane region" description="Helical" evidence="6">
    <location>
        <begin position="153"/>
        <end position="171"/>
    </location>
</feature>
<keyword evidence="2 6" id="KW-0812">Transmembrane</keyword>
<dbReference type="Pfam" id="PF01825">
    <property type="entry name" value="GPS"/>
    <property type="match status" value="1"/>
</dbReference>
<dbReference type="InterPro" id="IPR017981">
    <property type="entry name" value="GPCR_2-like_7TM"/>
</dbReference>